<evidence type="ECO:0000259" key="10">
    <source>
        <dbReference type="Pfam" id="PF01179"/>
    </source>
</evidence>
<keyword evidence="2 8" id="KW-0479">Metal-binding</keyword>
<dbReference type="InterPro" id="IPR015798">
    <property type="entry name" value="Cu_amine_oxidase_C"/>
</dbReference>
<proteinExistence type="inferred from homology"/>
<dbReference type="GO" id="GO:0048038">
    <property type="term" value="F:quinone binding"/>
    <property type="evidence" value="ECO:0007669"/>
    <property type="project" value="InterPro"/>
</dbReference>
<gene>
    <name evidence="11" type="ORF">QBZ16_004300</name>
</gene>
<dbReference type="InterPro" id="IPR036460">
    <property type="entry name" value="Cu_amine_oxidase_C_sf"/>
</dbReference>
<evidence type="ECO:0000256" key="5">
    <source>
        <dbReference type="ARBA" id="ARBA00023008"/>
    </source>
</evidence>
<feature type="modified residue" description="2',4',5'-topaquinone" evidence="7">
    <location>
        <position position="336"/>
    </location>
</feature>
<dbReference type="PROSITE" id="PS01165">
    <property type="entry name" value="COPPER_AMINE_OXID_2"/>
    <property type="match status" value="1"/>
</dbReference>
<sequence>MEYKVGPLPIGPGSQILPLRRPGEIPHTKRPLDRHSGTWPYHSVSKPGTPECSGDYISWLEYPFLHNDTSSRISVIKWHMIPGARGGDESFLHPLPLSFKLNETGLDPSQWPAFDFEYCHQGPFESAAALLQAFQSGQLRLCRLPGASDRDYDYLWSTTDARVPKSPSAKPGPRQFMPRGPRFSLSSASGAGRRFRWFGWEGHVTLRADTGLSIFDVRYKNQRILYELSHQDMYVSYSGFGGAGQTFYMDSFFGIGYNCRPLRRGLDCPWHAAYVASELSYGTAGPGRQEAVLCLFEDDLAAPAWRHTHAGDRHPHADGARGVDFVVRTVSSIGNYDYVFDVRFRQDASIEVKTTMAGYMSTLYFDPGGATAREAPFGTRVAEHVLANLHDHLSGWKVDLDVAGTANAFATQRVRAGTYEQALRAAGARDARAPAWASQQVLKYIETTRPAVEAGLRVDGRTPTTWHFVNDRSLNAWGTPRGYAIVPGVTAPQLLPEDHPLPQGESLNDTDLVAWVTIGVQHVPRSEDVPLIANFGANFYLKPWNYFDSLESISADAEDSDDWETCSPNFAGQAFYQYSLG</sequence>
<accession>A0AAD9IHQ8</accession>
<comment type="cofactor">
    <cofactor evidence="8">
        <name>Cu cation</name>
        <dbReference type="ChEBI" id="CHEBI:23378"/>
    </cofactor>
    <text evidence="8">Contains 1 topaquinone per subunit.</text>
</comment>
<evidence type="ECO:0000256" key="7">
    <source>
        <dbReference type="PIRSR" id="PIRSR600269-51"/>
    </source>
</evidence>
<protein>
    <recommendedName>
        <fullName evidence="8">Amine oxidase</fullName>
        <ecNumber evidence="8">1.4.3.-</ecNumber>
    </recommendedName>
</protein>
<feature type="active site" description="Schiff-base intermediate with substrate; via topaquinone" evidence="6">
    <location>
        <position position="336"/>
    </location>
</feature>
<feature type="active site" description="Proton acceptor" evidence="6">
    <location>
        <position position="250"/>
    </location>
</feature>
<dbReference type="InterPro" id="IPR000269">
    <property type="entry name" value="Cu_amine_oxidase"/>
</dbReference>
<feature type="domain" description="Copper amine oxidase catalytic" evidence="10">
    <location>
        <begin position="503"/>
        <end position="549"/>
    </location>
</feature>
<evidence type="ECO:0000256" key="9">
    <source>
        <dbReference type="SAM" id="MobiDB-lite"/>
    </source>
</evidence>
<dbReference type="GO" id="GO:0005886">
    <property type="term" value="C:plasma membrane"/>
    <property type="evidence" value="ECO:0007669"/>
    <property type="project" value="TreeGrafter"/>
</dbReference>
<evidence type="ECO:0000256" key="1">
    <source>
        <dbReference type="ARBA" id="ARBA00007983"/>
    </source>
</evidence>
<evidence type="ECO:0000256" key="2">
    <source>
        <dbReference type="ARBA" id="ARBA00022723"/>
    </source>
</evidence>
<dbReference type="EC" id="1.4.3.-" evidence="8"/>
<dbReference type="GO" id="GO:0005507">
    <property type="term" value="F:copper ion binding"/>
    <property type="evidence" value="ECO:0007669"/>
    <property type="project" value="InterPro"/>
</dbReference>
<evidence type="ECO:0000256" key="3">
    <source>
        <dbReference type="ARBA" id="ARBA00022772"/>
    </source>
</evidence>
<dbReference type="Gene3D" id="3.10.450.40">
    <property type="match status" value="1"/>
</dbReference>
<keyword evidence="3 6" id="KW-0801">TPQ</keyword>
<feature type="compositionally biased region" description="Basic and acidic residues" evidence="9">
    <location>
        <begin position="21"/>
        <end position="36"/>
    </location>
</feature>
<comment type="similarity">
    <text evidence="1 8">Belongs to the copper/topaquinone oxidase family.</text>
</comment>
<dbReference type="AlphaFoldDB" id="A0AAD9IHQ8"/>
<dbReference type="InterPro" id="IPR016182">
    <property type="entry name" value="Cu_amine_oxidase_N-reg"/>
</dbReference>
<dbReference type="EMBL" id="JASFZW010000006">
    <property type="protein sequence ID" value="KAK2077455.1"/>
    <property type="molecule type" value="Genomic_DNA"/>
</dbReference>
<dbReference type="GO" id="GO:0008131">
    <property type="term" value="F:primary methylamine oxidase activity"/>
    <property type="evidence" value="ECO:0007669"/>
    <property type="project" value="InterPro"/>
</dbReference>
<comment type="PTM">
    <text evidence="7 8">Topaquinone (TPQ) is generated by copper-dependent autoxidation of a specific tyrosyl residue.</text>
</comment>
<dbReference type="SUPFAM" id="SSF49998">
    <property type="entry name" value="Amine oxidase catalytic domain"/>
    <property type="match status" value="1"/>
</dbReference>
<comment type="caution">
    <text evidence="11">The sequence shown here is derived from an EMBL/GenBank/DDBJ whole genome shotgun (WGS) entry which is preliminary data.</text>
</comment>
<organism evidence="11 12">
    <name type="scientific">Prototheca wickerhamii</name>
    <dbReference type="NCBI Taxonomy" id="3111"/>
    <lineage>
        <taxon>Eukaryota</taxon>
        <taxon>Viridiplantae</taxon>
        <taxon>Chlorophyta</taxon>
        <taxon>core chlorophytes</taxon>
        <taxon>Trebouxiophyceae</taxon>
        <taxon>Chlorellales</taxon>
        <taxon>Chlorellaceae</taxon>
        <taxon>Prototheca</taxon>
    </lineage>
</organism>
<feature type="region of interest" description="Disordered" evidence="9">
    <location>
        <begin position="16"/>
        <end position="39"/>
    </location>
</feature>
<dbReference type="GO" id="GO:0009308">
    <property type="term" value="P:amine metabolic process"/>
    <property type="evidence" value="ECO:0007669"/>
    <property type="project" value="UniProtKB-UniRule"/>
</dbReference>
<dbReference type="Gene3D" id="2.70.98.20">
    <property type="entry name" value="Copper amine oxidase, catalytic domain"/>
    <property type="match status" value="2"/>
</dbReference>
<keyword evidence="4 8" id="KW-0560">Oxidoreductase</keyword>
<dbReference type="Pfam" id="PF01179">
    <property type="entry name" value="Cu_amine_oxid"/>
    <property type="match status" value="2"/>
</dbReference>
<dbReference type="Proteomes" id="UP001255856">
    <property type="component" value="Unassembled WGS sequence"/>
</dbReference>
<feature type="domain" description="Copper amine oxidase catalytic" evidence="10">
    <location>
        <begin position="174"/>
        <end position="496"/>
    </location>
</feature>
<evidence type="ECO:0000313" key="11">
    <source>
        <dbReference type="EMBL" id="KAK2077455.1"/>
    </source>
</evidence>
<keyword evidence="5 8" id="KW-0186">Copper</keyword>
<dbReference type="PRINTS" id="PR00766">
    <property type="entry name" value="CUDAOXIDASE"/>
</dbReference>
<reference evidence="11" key="1">
    <citation type="submission" date="2021-01" db="EMBL/GenBank/DDBJ databases">
        <authorList>
            <person name="Eckstrom K.M.E."/>
        </authorList>
    </citation>
    <scope>NUCLEOTIDE SEQUENCE</scope>
    <source>
        <strain evidence="11">UVCC 0001</strain>
    </source>
</reference>
<evidence type="ECO:0000256" key="6">
    <source>
        <dbReference type="PIRSR" id="PIRSR600269-50"/>
    </source>
</evidence>
<name>A0AAD9IHQ8_PROWI</name>
<keyword evidence="12" id="KW-1185">Reference proteome</keyword>
<evidence type="ECO:0000256" key="8">
    <source>
        <dbReference type="RuleBase" id="RU000672"/>
    </source>
</evidence>
<evidence type="ECO:0000313" key="12">
    <source>
        <dbReference type="Proteomes" id="UP001255856"/>
    </source>
</evidence>
<dbReference type="SUPFAM" id="SSF54416">
    <property type="entry name" value="Amine oxidase N-terminal region"/>
    <property type="match status" value="1"/>
</dbReference>
<dbReference type="PANTHER" id="PTHR10638">
    <property type="entry name" value="COPPER AMINE OXIDASE"/>
    <property type="match status" value="1"/>
</dbReference>
<evidence type="ECO:0000256" key="4">
    <source>
        <dbReference type="ARBA" id="ARBA00023002"/>
    </source>
</evidence>
<dbReference type="PANTHER" id="PTHR10638:SF20">
    <property type="entry name" value="AMINE OXIDASE"/>
    <property type="match status" value="1"/>
</dbReference>
<dbReference type="InterPro" id="IPR049947">
    <property type="entry name" value="Cu_Am_Ox_Cu-bd"/>
</dbReference>